<evidence type="ECO:0000256" key="1">
    <source>
        <dbReference type="ARBA" id="ARBA00001576"/>
    </source>
</evidence>
<dbReference type="InterPro" id="IPR037018">
    <property type="entry name" value="GH65_N"/>
</dbReference>
<dbReference type="InterPro" id="IPR011013">
    <property type="entry name" value="Gal_mutarotase_sf_dom"/>
</dbReference>
<feature type="chain" id="PRO_5047090629" description="alpha,alpha-trehalase" evidence="4">
    <location>
        <begin position="26"/>
        <end position="1061"/>
    </location>
</feature>
<comment type="catalytic activity">
    <reaction evidence="1">
        <text>alpha,alpha-trehalose + H2O = alpha-D-glucose + beta-D-glucose</text>
        <dbReference type="Rhea" id="RHEA:32675"/>
        <dbReference type="ChEBI" id="CHEBI:15377"/>
        <dbReference type="ChEBI" id="CHEBI:15903"/>
        <dbReference type="ChEBI" id="CHEBI:16551"/>
        <dbReference type="ChEBI" id="CHEBI:17925"/>
        <dbReference type="EC" id="3.2.1.28"/>
    </reaction>
</comment>
<organism evidence="7 8">
    <name type="scientific">Phlyctema vagabunda</name>
    <dbReference type="NCBI Taxonomy" id="108571"/>
    <lineage>
        <taxon>Eukaryota</taxon>
        <taxon>Fungi</taxon>
        <taxon>Dikarya</taxon>
        <taxon>Ascomycota</taxon>
        <taxon>Pezizomycotina</taxon>
        <taxon>Leotiomycetes</taxon>
        <taxon>Helotiales</taxon>
        <taxon>Dermateaceae</taxon>
        <taxon>Phlyctema</taxon>
    </lineage>
</organism>
<feature type="domain" description="Glycoside hydrolase family 65 central catalytic" evidence="5">
    <location>
        <begin position="392"/>
        <end position="572"/>
    </location>
</feature>
<name>A0ABR4PMI3_9HELO</name>
<dbReference type="Gene3D" id="2.70.98.40">
    <property type="entry name" value="Glycoside hydrolase, family 65, N-terminal domain"/>
    <property type="match status" value="1"/>
</dbReference>
<dbReference type="PANTHER" id="PTHR11051:SF8">
    <property type="entry name" value="PROTEIN-GLUCOSYLGALACTOSYLHYDROXYLYSINE GLUCOSIDASE"/>
    <property type="match status" value="1"/>
</dbReference>
<comment type="caution">
    <text evidence="7">The sequence shown here is derived from an EMBL/GenBank/DDBJ whole genome shotgun (WGS) entry which is preliminary data.</text>
</comment>
<reference evidence="7 8" key="1">
    <citation type="submission" date="2024-06" db="EMBL/GenBank/DDBJ databases">
        <title>Complete genome of Phlyctema vagabunda strain 19-DSS-EL-015.</title>
        <authorList>
            <person name="Fiorenzani C."/>
        </authorList>
    </citation>
    <scope>NUCLEOTIDE SEQUENCE [LARGE SCALE GENOMIC DNA]</scope>
    <source>
        <strain evidence="7 8">19-DSS-EL-015</strain>
    </source>
</reference>
<dbReference type="InterPro" id="IPR005195">
    <property type="entry name" value="Glyco_hydro_65_M"/>
</dbReference>
<dbReference type="Pfam" id="PF03632">
    <property type="entry name" value="Glyco_hydro_65m"/>
    <property type="match status" value="1"/>
</dbReference>
<evidence type="ECO:0000256" key="4">
    <source>
        <dbReference type="SAM" id="SignalP"/>
    </source>
</evidence>
<feature type="domain" description="Glycoside hydrolase family 65 N-terminal" evidence="6">
    <location>
        <begin position="52"/>
        <end position="321"/>
    </location>
</feature>
<dbReference type="Gene3D" id="2.60.120.260">
    <property type="entry name" value="Galactose-binding domain-like"/>
    <property type="match status" value="1"/>
</dbReference>
<evidence type="ECO:0000259" key="5">
    <source>
        <dbReference type="Pfam" id="PF03632"/>
    </source>
</evidence>
<evidence type="ECO:0000313" key="8">
    <source>
        <dbReference type="Proteomes" id="UP001629113"/>
    </source>
</evidence>
<sequence>MGSISHWRRLAACAALGLGVETVSAQTDFSVVTGELSTWNQSDWSLTSTVLTQGQYQARLSLSNGYVGASLSQAGPFFEKDVNQSDSTGTIPINGWPLFDERLSFSTISGFFNVQQNTTGSNYPWLYQYGYDSFIAGIPHPTAIIFSFGEQYLDATVKNETISNFSSKISFKTGVGEWSYTWAPENTGASFNVTYTALFSRARPNVIAVKADIVPSASIDGTVTDLLDGQSAYRAYVESKGLDDNGTTIYSSLHPLGLANITGVVVSGVDFSNAYTNLSSRASAEGAFLFDNETTIGQTFDISLVAGETATFFKYVGVASTDKFPDPFSTARSQQAEAQSAGWDTLLAEHVEAWGEILTDDSVDDFRDPETGELPEDPTIEILQISSVANPYYLLQSMQPDGSGLNDDGIAVGGLVSDSYAGQTFWDMDYWMAPGLNLAFPSWAKQITNFRVKQHPQALANAEFNGFPEGSALYSWTAGKYGNCTGTGPCVDYQYHLNHDIAFNIFQLNAVIGNQSWFEDGPLDVINSAAIMTSHLLEFNETTGTYWIYNMTDPDEYANNIDNGAFTMGSSSKLLSEVNALYTAQGQSVNQTWIQQGENIEFPKAESSITLEYTGMNNSAAVKQADIVLLTYPLDFTQNYSASDKLLDLDYYANKQSPDGPAMTYSIFAINANALSPSGCSAYTYTLNGLLPYLRGPWYQFSEQQIDDVTRNGGTNPAFPFLTGSGGANQIVPFGFLGVRTDQPVLYLDPSLPPQIPQVRVRTIHYGGASLSAFINQTHTVLTRLETPSSKGFVDSFANTTFPFMLGQPSTSEDAVSYNISIGESLTLPNRLYWQNLTVTGNLLQCLPISSEDAYAAGQFPVAVNDGATSTKWQPLTNDSASLLVNTTSLASSQPISGIFIDWAGRPPRSATVYIGNSTSDFETGDQTVISLGEIQPSLAFNATASALSPQNVVPVEGNTTSIDVQGAWTGQFVRLVVEGCWEEDGEGSTVSEFVLLGASEDGGDNATATVTAVQTSIAPTATGTAPVGTATSNTGTRGIDVRGVRTFASLFLMLLGVGFV</sequence>
<evidence type="ECO:0000313" key="7">
    <source>
        <dbReference type="EMBL" id="KAL3424541.1"/>
    </source>
</evidence>
<keyword evidence="8" id="KW-1185">Reference proteome</keyword>
<dbReference type="InterPro" id="IPR008928">
    <property type="entry name" value="6-hairpin_glycosidase_sf"/>
</dbReference>
<dbReference type="Proteomes" id="UP001629113">
    <property type="component" value="Unassembled WGS sequence"/>
</dbReference>
<protein>
    <recommendedName>
        <fullName evidence="3">alpha,alpha-trehalase</fullName>
        <ecNumber evidence="3">3.2.1.28</ecNumber>
    </recommendedName>
</protein>
<dbReference type="EMBL" id="JBFCZG010000003">
    <property type="protein sequence ID" value="KAL3424541.1"/>
    <property type="molecule type" value="Genomic_DNA"/>
</dbReference>
<dbReference type="EC" id="3.2.1.28" evidence="3"/>
<dbReference type="PANTHER" id="PTHR11051">
    <property type="entry name" value="GLYCOSYL HYDROLASE-RELATED"/>
    <property type="match status" value="1"/>
</dbReference>
<dbReference type="Gene3D" id="1.50.10.10">
    <property type="match status" value="1"/>
</dbReference>
<proteinExistence type="inferred from homology"/>
<dbReference type="SUPFAM" id="SSF48208">
    <property type="entry name" value="Six-hairpin glycosidases"/>
    <property type="match status" value="1"/>
</dbReference>
<comment type="similarity">
    <text evidence="2">Belongs to the glycosyl hydrolase 65 family.</text>
</comment>
<accession>A0ABR4PMI3</accession>
<evidence type="ECO:0000256" key="2">
    <source>
        <dbReference type="ARBA" id="ARBA00006768"/>
    </source>
</evidence>
<dbReference type="SUPFAM" id="SSF74650">
    <property type="entry name" value="Galactose mutarotase-like"/>
    <property type="match status" value="1"/>
</dbReference>
<gene>
    <name evidence="7" type="ORF">PVAG01_03822</name>
</gene>
<keyword evidence="4" id="KW-0732">Signal</keyword>
<dbReference type="Pfam" id="PF03636">
    <property type="entry name" value="Glyco_hydro_65N"/>
    <property type="match status" value="1"/>
</dbReference>
<evidence type="ECO:0000259" key="6">
    <source>
        <dbReference type="Pfam" id="PF03636"/>
    </source>
</evidence>
<dbReference type="InterPro" id="IPR012341">
    <property type="entry name" value="6hp_glycosidase-like_sf"/>
</dbReference>
<evidence type="ECO:0000256" key="3">
    <source>
        <dbReference type="ARBA" id="ARBA00012757"/>
    </source>
</evidence>
<feature type="signal peptide" evidence="4">
    <location>
        <begin position="1"/>
        <end position="25"/>
    </location>
</feature>
<dbReference type="InterPro" id="IPR005196">
    <property type="entry name" value="Glyco_hydro_65_N"/>
</dbReference>